<evidence type="ECO:0000256" key="3">
    <source>
        <dbReference type="ARBA" id="ARBA00022603"/>
    </source>
</evidence>
<comment type="caution">
    <text evidence="7">Lacks conserved residue(s) required for the propagation of feature annotation.</text>
</comment>
<evidence type="ECO:0000256" key="2">
    <source>
        <dbReference type="ARBA" id="ARBA00003015"/>
    </source>
</evidence>
<comment type="similarity">
    <text evidence="7">Belongs to the class I-like SAM-binding methyltransferase superfamily. TrmB family.</text>
</comment>
<evidence type="ECO:0000256" key="6">
    <source>
        <dbReference type="ARBA" id="ARBA00022694"/>
    </source>
</evidence>
<accession>A0AAJ5PUK2</accession>
<evidence type="ECO:0000313" key="9">
    <source>
        <dbReference type="Proteomes" id="UP001163440"/>
    </source>
</evidence>
<evidence type="ECO:0000256" key="7">
    <source>
        <dbReference type="HAMAP-Rule" id="MF_01057"/>
    </source>
</evidence>
<protein>
    <recommendedName>
        <fullName evidence="7">tRNA (guanine-N(7)-)-methyltransferase</fullName>
        <ecNumber evidence="7">2.1.1.33</ecNumber>
    </recommendedName>
    <alternativeName>
        <fullName evidence="7">tRNA (guanine(46)-N(7))-methyltransferase</fullName>
    </alternativeName>
    <alternativeName>
        <fullName evidence="7">tRNA(m7G46)-methyltransferase</fullName>
    </alternativeName>
</protein>
<evidence type="ECO:0000256" key="1">
    <source>
        <dbReference type="ARBA" id="ARBA00000142"/>
    </source>
</evidence>
<dbReference type="InterPro" id="IPR055361">
    <property type="entry name" value="tRNA_methyltr_TrmB_bact"/>
</dbReference>
<dbReference type="RefSeq" id="WP_158365927.1">
    <property type="nucleotide sequence ID" value="NZ_CP034882.1"/>
</dbReference>
<evidence type="ECO:0000313" key="8">
    <source>
        <dbReference type="EMBL" id="WAI18916.1"/>
    </source>
</evidence>
<proteinExistence type="inferred from homology"/>
<comment type="pathway">
    <text evidence="7">tRNA modification; N(7)-methylguanine-tRNA biosynthesis.</text>
</comment>
<evidence type="ECO:0000256" key="4">
    <source>
        <dbReference type="ARBA" id="ARBA00022679"/>
    </source>
</evidence>
<dbReference type="InterPro" id="IPR003358">
    <property type="entry name" value="tRNA_(Gua-N-7)_MeTrfase_Trmb"/>
</dbReference>
<dbReference type="Pfam" id="PF02390">
    <property type="entry name" value="Methyltransf_4"/>
    <property type="match status" value="1"/>
</dbReference>
<keyword evidence="6 7" id="KW-0819">tRNA processing</keyword>
<sequence>MKNNILTPKYDHNGIFLRKIRSFVCRKGRITTSQLNAIKRYWPLIGIDFCLEPLNFSSIFNSSDPVILEIGFGSGRSLVQTAMNFPDKNFLGIEVYKSGIGSCLNLAYIYKLKNLKIIYYDAIEVINIMILDHTLLTVQIFFPDPWNKKRHKKRRILQSDFLKVLAKKLIFNGILHIVTDSEEYAFYILDRINCIDDYENLSKTNDFVIRPVSRIITDFEKKAHLRGDRVFDLMFQLKIS</sequence>
<dbReference type="PROSITE" id="PS51625">
    <property type="entry name" value="SAM_MT_TRMB"/>
    <property type="match status" value="1"/>
</dbReference>
<reference evidence="8" key="1">
    <citation type="submission" date="2022-11" db="EMBL/GenBank/DDBJ databases">
        <title>The whole genome sequencing of pests is an important tool to study the evolution of the plant-insect interaction and insecticide resistance.</title>
        <authorList>
            <person name="Kananovich Y."/>
        </authorList>
    </citation>
    <scope>NUCLEOTIDE SEQUENCE</scope>
    <source>
        <strain evidence="8">BSU_Bre_2018</strain>
    </source>
</reference>
<dbReference type="GO" id="GO:0043527">
    <property type="term" value="C:tRNA methyltransferase complex"/>
    <property type="evidence" value="ECO:0007669"/>
    <property type="project" value="TreeGrafter"/>
</dbReference>
<evidence type="ECO:0000256" key="5">
    <source>
        <dbReference type="ARBA" id="ARBA00022691"/>
    </source>
</evidence>
<feature type="binding site" evidence="7">
    <location>
        <position position="94"/>
    </location>
    <ligand>
        <name>S-adenosyl-L-methionine</name>
        <dbReference type="ChEBI" id="CHEBI:59789"/>
    </ligand>
</feature>
<feature type="binding site" evidence="7">
    <location>
        <begin position="217"/>
        <end position="220"/>
    </location>
    <ligand>
        <name>substrate</name>
    </ligand>
</feature>
<dbReference type="InterPro" id="IPR029063">
    <property type="entry name" value="SAM-dependent_MTases_sf"/>
</dbReference>
<dbReference type="PANTHER" id="PTHR23417:SF14">
    <property type="entry name" value="PENTACOTRIPEPTIDE-REPEAT REGION OF PRORP DOMAIN-CONTAINING PROTEIN"/>
    <property type="match status" value="1"/>
</dbReference>
<dbReference type="SUPFAM" id="SSF53335">
    <property type="entry name" value="S-adenosyl-L-methionine-dependent methyltransferases"/>
    <property type="match status" value="1"/>
</dbReference>
<name>A0AAJ5PUK2_9GAMM</name>
<gene>
    <name evidence="7 8" type="primary">trmB</name>
    <name evidence="8" type="ORF">OW720_02845</name>
</gene>
<feature type="binding site" evidence="7">
    <location>
        <position position="121"/>
    </location>
    <ligand>
        <name>S-adenosyl-L-methionine</name>
        <dbReference type="ChEBI" id="CHEBI:59789"/>
    </ligand>
</feature>
<dbReference type="AlphaFoldDB" id="A0AAJ5PUK2"/>
<organism evidence="8 9">
    <name type="scientific">Buchnera aphidicola</name>
    <name type="common">Brevicoryne brassicae</name>
    <dbReference type="NCBI Taxonomy" id="911343"/>
    <lineage>
        <taxon>Bacteria</taxon>
        <taxon>Pseudomonadati</taxon>
        <taxon>Pseudomonadota</taxon>
        <taxon>Gammaproteobacteria</taxon>
        <taxon>Enterobacterales</taxon>
        <taxon>Erwiniaceae</taxon>
        <taxon>Buchnera</taxon>
    </lineage>
</organism>
<comment type="subunit">
    <text evidence="7">Monomer.</text>
</comment>
<feature type="binding site" evidence="7">
    <location>
        <position position="180"/>
    </location>
    <ligand>
        <name>substrate</name>
    </ligand>
</feature>
<dbReference type="Proteomes" id="UP001163440">
    <property type="component" value="Chromosome"/>
</dbReference>
<dbReference type="GO" id="GO:0008176">
    <property type="term" value="F:tRNA (guanine(46)-N7)-methyltransferase activity"/>
    <property type="evidence" value="ECO:0007669"/>
    <property type="project" value="UniProtKB-UniRule"/>
</dbReference>
<dbReference type="EC" id="2.1.1.33" evidence="7"/>
<keyword evidence="3 7" id="KW-0489">Methyltransferase</keyword>
<dbReference type="EMBL" id="CP113406">
    <property type="protein sequence ID" value="WAI18916.1"/>
    <property type="molecule type" value="Genomic_DNA"/>
</dbReference>
<keyword evidence="5 7" id="KW-0949">S-adenosyl-L-methionine</keyword>
<feature type="binding site" evidence="7">
    <location>
        <position position="148"/>
    </location>
    <ligand>
        <name>substrate</name>
    </ligand>
</feature>
<dbReference type="NCBIfam" id="TIGR00091">
    <property type="entry name" value="tRNA (guanosine(46)-N7)-methyltransferase TrmB"/>
    <property type="match status" value="1"/>
</dbReference>
<dbReference type="Gene3D" id="3.40.50.150">
    <property type="entry name" value="Vaccinia Virus protein VP39"/>
    <property type="match status" value="1"/>
</dbReference>
<dbReference type="HAMAP" id="MF_01057">
    <property type="entry name" value="tRNA_methyltr_TrmB"/>
    <property type="match status" value="1"/>
</dbReference>
<feature type="binding site" evidence="7">
    <location>
        <position position="69"/>
    </location>
    <ligand>
        <name>S-adenosyl-L-methionine</name>
        <dbReference type="ChEBI" id="CHEBI:59789"/>
    </ligand>
</feature>
<keyword evidence="4 7" id="KW-0808">Transferase</keyword>
<dbReference type="PANTHER" id="PTHR23417">
    <property type="entry name" value="3-DEOXY-D-MANNO-OCTULOSONIC-ACID TRANSFERASE/TRNA GUANINE-N 7 - -METHYLTRANSFERASE"/>
    <property type="match status" value="1"/>
</dbReference>
<comment type="catalytic activity">
    <reaction evidence="1 7">
        <text>guanosine(46) in tRNA + S-adenosyl-L-methionine = N(7)-methylguanosine(46) in tRNA + S-adenosyl-L-homocysteine</text>
        <dbReference type="Rhea" id="RHEA:42708"/>
        <dbReference type="Rhea" id="RHEA-COMP:10188"/>
        <dbReference type="Rhea" id="RHEA-COMP:10189"/>
        <dbReference type="ChEBI" id="CHEBI:57856"/>
        <dbReference type="ChEBI" id="CHEBI:59789"/>
        <dbReference type="ChEBI" id="CHEBI:74269"/>
        <dbReference type="ChEBI" id="CHEBI:74480"/>
        <dbReference type="EC" id="2.1.1.33"/>
    </reaction>
</comment>
<feature type="binding site" evidence="7">
    <location>
        <position position="144"/>
    </location>
    <ligand>
        <name>S-adenosyl-L-methionine</name>
        <dbReference type="ChEBI" id="CHEBI:59789"/>
    </ligand>
</feature>
<comment type="function">
    <text evidence="2 7">Catalyzes the formation of N(7)-methylguanine at position 46 (m7G46) in tRNA.</text>
</comment>